<dbReference type="InterPro" id="IPR001451">
    <property type="entry name" value="Hexapep"/>
</dbReference>
<dbReference type="Proteomes" id="UP000199116">
    <property type="component" value="Unassembled WGS sequence"/>
</dbReference>
<dbReference type="SUPFAM" id="SSF51161">
    <property type="entry name" value="Trimeric LpxA-like enzymes"/>
    <property type="match status" value="1"/>
</dbReference>
<evidence type="ECO:0000256" key="4">
    <source>
        <dbReference type="ARBA" id="ARBA00023315"/>
    </source>
</evidence>
<gene>
    <name evidence="5" type="ORF">SAMN04488033_10889</name>
</gene>
<dbReference type="EMBL" id="FOOH01000008">
    <property type="protein sequence ID" value="SFF77196.1"/>
    <property type="molecule type" value="Genomic_DNA"/>
</dbReference>
<evidence type="ECO:0000256" key="3">
    <source>
        <dbReference type="ARBA" id="ARBA00022737"/>
    </source>
</evidence>
<accession>A0A1I2LJG1</accession>
<comment type="similarity">
    <text evidence="1">Belongs to the transferase hexapeptide repeat family.</text>
</comment>
<proteinExistence type="inferred from homology"/>
<dbReference type="RefSeq" id="WP_093304105.1">
    <property type="nucleotide sequence ID" value="NZ_FOOH01000008.1"/>
</dbReference>
<keyword evidence="2 5" id="KW-0808">Transferase</keyword>
<keyword evidence="3" id="KW-0677">Repeat</keyword>
<evidence type="ECO:0000313" key="6">
    <source>
        <dbReference type="Proteomes" id="UP000199116"/>
    </source>
</evidence>
<dbReference type="InterPro" id="IPR011004">
    <property type="entry name" value="Trimer_LpxA-like_sf"/>
</dbReference>
<dbReference type="AlphaFoldDB" id="A0A1I2LJG1"/>
<keyword evidence="4" id="KW-0012">Acyltransferase</keyword>
<dbReference type="InterPro" id="IPR051159">
    <property type="entry name" value="Hexapeptide_acetyltransf"/>
</dbReference>
<name>A0A1I2LJG1_9FLAO</name>
<dbReference type="InterPro" id="IPR018357">
    <property type="entry name" value="Hexapep_transf_CS"/>
</dbReference>
<dbReference type="Pfam" id="PF00132">
    <property type="entry name" value="Hexapep"/>
    <property type="match status" value="1"/>
</dbReference>
<dbReference type="PANTHER" id="PTHR23416:SF23">
    <property type="entry name" value="ACETYLTRANSFERASE C18B11.09C-RELATED"/>
    <property type="match status" value="1"/>
</dbReference>
<organism evidence="5 6">
    <name type="scientific">Salegentibacter agarivorans</name>
    <dbReference type="NCBI Taxonomy" id="345907"/>
    <lineage>
        <taxon>Bacteria</taxon>
        <taxon>Pseudomonadati</taxon>
        <taxon>Bacteroidota</taxon>
        <taxon>Flavobacteriia</taxon>
        <taxon>Flavobacteriales</taxon>
        <taxon>Flavobacteriaceae</taxon>
        <taxon>Salegentibacter</taxon>
    </lineage>
</organism>
<evidence type="ECO:0000256" key="1">
    <source>
        <dbReference type="ARBA" id="ARBA00007274"/>
    </source>
</evidence>
<evidence type="ECO:0000256" key="2">
    <source>
        <dbReference type="ARBA" id="ARBA00022679"/>
    </source>
</evidence>
<dbReference type="GO" id="GO:0005829">
    <property type="term" value="C:cytosol"/>
    <property type="evidence" value="ECO:0007669"/>
    <property type="project" value="TreeGrafter"/>
</dbReference>
<sequence length="171" mass="19146">MIRRIFNFYKKTFWSPEKYARHVGVTIGTGCLISTKKFSSEAYLISIGDHCRIAKDVSFYTHGGLWSQRKKHQKLDYFGKIEIGNYTYIGADSKIMAGVKIGDDVIVGAGSVVTKTVEAGLIVAGNPAKIVGETKTFVDKIQKISLPTYGMDFKEKKNFLLSMEDSKFIQK</sequence>
<dbReference type="PROSITE" id="PS00101">
    <property type="entry name" value="HEXAPEP_TRANSFERASES"/>
    <property type="match status" value="1"/>
</dbReference>
<dbReference type="Gene3D" id="2.160.10.10">
    <property type="entry name" value="Hexapeptide repeat proteins"/>
    <property type="match status" value="1"/>
</dbReference>
<dbReference type="CDD" id="cd04647">
    <property type="entry name" value="LbH_MAT_like"/>
    <property type="match status" value="1"/>
</dbReference>
<protein>
    <submittedName>
        <fullName evidence="5">Transferase hexapeptide (Six repeat-containing protein)</fullName>
    </submittedName>
</protein>
<evidence type="ECO:0000313" key="5">
    <source>
        <dbReference type="EMBL" id="SFF77196.1"/>
    </source>
</evidence>
<reference evidence="6" key="1">
    <citation type="submission" date="2016-10" db="EMBL/GenBank/DDBJ databases">
        <authorList>
            <person name="Varghese N."/>
            <person name="Submissions S."/>
        </authorList>
    </citation>
    <scope>NUCLEOTIDE SEQUENCE [LARGE SCALE GENOMIC DNA]</scope>
    <source>
        <strain evidence="6">DSM 23515</strain>
    </source>
</reference>
<dbReference type="GO" id="GO:0008374">
    <property type="term" value="F:O-acyltransferase activity"/>
    <property type="evidence" value="ECO:0007669"/>
    <property type="project" value="TreeGrafter"/>
</dbReference>
<keyword evidence="6" id="KW-1185">Reference proteome</keyword>
<dbReference type="PANTHER" id="PTHR23416">
    <property type="entry name" value="SIALIC ACID SYNTHASE-RELATED"/>
    <property type="match status" value="1"/>
</dbReference>